<protein>
    <submittedName>
        <fullName evidence="1">Uncharacterized protein</fullName>
    </submittedName>
</protein>
<accession>A0AAU7TJ39</accession>
<sequence length="155" mass="17781">MAAAHCAADDVAVNRKALRSLLLPGQERLHFRSENNQQRKKILRVVADLRLIVDLYAVSTNSHEARRRCLDAIVRDVAGSAERLVIERDDSTYEHDRRCLREAARRFGCHETLRWDVLAAKADPLLWIPDAVAWSWVRGGEWKRSVAPFCQLKEP</sequence>
<gene>
    <name evidence="1" type="ORF">ABN611_09530</name>
</gene>
<dbReference type="EMBL" id="CP158165">
    <property type="protein sequence ID" value="XBV26655.1"/>
    <property type="molecule type" value="Genomic_DNA"/>
</dbReference>
<organism evidence="1">
    <name type="scientific">Kribbella sp. HUAS MG21</name>
    <dbReference type="NCBI Taxonomy" id="3160966"/>
    <lineage>
        <taxon>Bacteria</taxon>
        <taxon>Bacillati</taxon>
        <taxon>Actinomycetota</taxon>
        <taxon>Actinomycetes</taxon>
        <taxon>Propionibacteriales</taxon>
        <taxon>Kribbellaceae</taxon>
        <taxon>Kribbella</taxon>
    </lineage>
</organism>
<evidence type="ECO:0000313" key="1">
    <source>
        <dbReference type="EMBL" id="XBV26655.1"/>
    </source>
</evidence>
<reference evidence="1" key="1">
    <citation type="submission" date="2024-06" db="EMBL/GenBank/DDBJ databases">
        <title>Kribbella sp. strain HUAS MG21 genome sequences.</title>
        <authorList>
            <person name="Mo P."/>
        </authorList>
    </citation>
    <scope>NUCLEOTIDE SEQUENCE</scope>
    <source>
        <strain evidence="1">HUAS MG21</strain>
    </source>
</reference>
<proteinExistence type="predicted"/>
<dbReference type="RefSeq" id="WP_350279453.1">
    <property type="nucleotide sequence ID" value="NZ_CP158165.1"/>
</dbReference>
<dbReference type="AlphaFoldDB" id="A0AAU7TJ39"/>
<name>A0AAU7TJ39_9ACTN</name>